<dbReference type="AlphaFoldDB" id="A0A4P6K5L4"/>
<dbReference type="GO" id="GO:0016887">
    <property type="term" value="F:ATP hydrolysis activity"/>
    <property type="evidence" value="ECO:0007669"/>
    <property type="project" value="InterPro"/>
</dbReference>
<feature type="domain" description="ABC transporter" evidence="4">
    <location>
        <begin position="25"/>
        <end position="248"/>
    </location>
</feature>
<keyword evidence="3 5" id="KW-0067">ATP-binding</keyword>
<dbReference type="SUPFAM" id="SSF52540">
    <property type="entry name" value="P-loop containing nucleoside triphosphate hydrolases"/>
    <property type="match status" value="1"/>
</dbReference>
<dbReference type="CDD" id="cd03230">
    <property type="entry name" value="ABC_DR_subfamily_A"/>
    <property type="match status" value="1"/>
</dbReference>
<dbReference type="InterPro" id="IPR017871">
    <property type="entry name" value="ABC_transporter-like_CS"/>
</dbReference>
<gene>
    <name evidence="5" type="ORF">EPA93_45495</name>
</gene>
<reference evidence="5 6" key="1">
    <citation type="submission" date="2019-01" db="EMBL/GenBank/DDBJ databases">
        <title>Ktedonosporobacter rubrisoli SCAWS-G2.</title>
        <authorList>
            <person name="Huang Y."/>
            <person name="Yan B."/>
        </authorList>
    </citation>
    <scope>NUCLEOTIDE SEQUENCE [LARGE SCALE GENOMIC DNA]</scope>
    <source>
        <strain evidence="5 6">SCAWS-G2</strain>
    </source>
</reference>
<protein>
    <submittedName>
        <fullName evidence="5">ABC transporter ATP-binding protein</fullName>
    </submittedName>
</protein>
<dbReference type="InterPro" id="IPR027417">
    <property type="entry name" value="P-loop_NTPase"/>
</dbReference>
<keyword evidence="1" id="KW-0813">Transport</keyword>
<dbReference type="RefSeq" id="WP_129893905.1">
    <property type="nucleotide sequence ID" value="NZ_CP035758.1"/>
</dbReference>
<keyword evidence="2" id="KW-0547">Nucleotide-binding</keyword>
<dbReference type="PANTHER" id="PTHR42711:SF17">
    <property type="entry name" value="ABC TRANSPORTER ATP-BINDING PROTEIN"/>
    <property type="match status" value="1"/>
</dbReference>
<dbReference type="Pfam" id="PF00005">
    <property type="entry name" value="ABC_tran"/>
    <property type="match status" value="1"/>
</dbReference>
<accession>A0A4P6K5L4</accession>
<evidence type="ECO:0000259" key="4">
    <source>
        <dbReference type="PROSITE" id="PS50893"/>
    </source>
</evidence>
<dbReference type="InterPro" id="IPR003593">
    <property type="entry name" value="AAA+_ATPase"/>
</dbReference>
<proteinExistence type="predicted"/>
<evidence type="ECO:0000313" key="6">
    <source>
        <dbReference type="Proteomes" id="UP000290365"/>
    </source>
</evidence>
<dbReference type="InterPro" id="IPR050763">
    <property type="entry name" value="ABC_transporter_ATP-binding"/>
</dbReference>
<dbReference type="OrthoDB" id="9804819at2"/>
<organism evidence="5 6">
    <name type="scientific">Ktedonosporobacter rubrisoli</name>
    <dbReference type="NCBI Taxonomy" id="2509675"/>
    <lineage>
        <taxon>Bacteria</taxon>
        <taxon>Bacillati</taxon>
        <taxon>Chloroflexota</taxon>
        <taxon>Ktedonobacteria</taxon>
        <taxon>Ktedonobacterales</taxon>
        <taxon>Ktedonosporobacteraceae</taxon>
        <taxon>Ktedonosporobacter</taxon>
    </lineage>
</organism>
<keyword evidence="6" id="KW-1185">Reference proteome</keyword>
<sequence>MTNNSTLLHPPTGSNEGLSGSVLVASLQDVYKRLGKVEALNGLSLNLFAGELLALLGPNGSGKTTTLSLLLGRRKPDKGTVRLYGLNPCLPLARQQIGSTPQDSLFPDTLKVTEVVNLVRAHFPSPLPTEEILQRFGLTSLENRQTGGLSGGQRRKLSLALAFAGNPRVVFLDEPTAGLDVEARHELWGVIRTYITSGGTVLLTTHYLEEVEALASRIAIIHRGRIINEGSVEAIKAHVGLKCLRLTTERQPELPGVVRSELKQGIYHLYTRDADASVRSLIQQNIDFSGLEVLPTSLEEAFLHMTGAVE</sequence>
<dbReference type="PROSITE" id="PS00211">
    <property type="entry name" value="ABC_TRANSPORTER_1"/>
    <property type="match status" value="1"/>
</dbReference>
<dbReference type="Proteomes" id="UP000290365">
    <property type="component" value="Chromosome"/>
</dbReference>
<dbReference type="PANTHER" id="PTHR42711">
    <property type="entry name" value="ABC TRANSPORTER ATP-BINDING PROTEIN"/>
    <property type="match status" value="1"/>
</dbReference>
<name>A0A4P6K5L4_KTERU</name>
<dbReference type="KEGG" id="kbs:EPA93_45495"/>
<dbReference type="SMART" id="SM00382">
    <property type="entry name" value="AAA"/>
    <property type="match status" value="1"/>
</dbReference>
<dbReference type="EMBL" id="CP035758">
    <property type="protein sequence ID" value="QBD82836.1"/>
    <property type="molecule type" value="Genomic_DNA"/>
</dbReference>
<dbReference type="InterPro" id="IPR003439">
    <property type="entry name" value="ABC_transporter-like_ATP-bd"/>
</dbReference>
<evidence type="ECO:0000256" key="2">
    <source>
        <dbReference type="ARBA" id="ARBA00022741"/>
    </source>
</evidence>
<dbReference type="Gene3D" id="3.40.50.300">
    <property type="entry name" value="P-loop containing nucleotide triphosphate hydrolases"/>
    <property type="match status" value="1"/>
</dbReference>
<evidence type="ECO:0000256" key="1">
    <source>
        <dbReference type="ARBA" id="ARBA00022448"/>
    </source>
</evidence>
<evidence type="ECO:0000256" key="3">
    <source>
        <dbReference type="ARBA" id="ARBA00022840"/>
    </source>
</evidence>
<evidence type="ECO:0000313" key="5">
    <source>
        <dbReference type="EMBL" id="QBD82836.1"/>
    </source>
</evidence>
<dbReference type="PROSITE" id="PS50893">
    <property type="entry name" value="ABC_TRANSPORTER_2"/>
    <property type="match status" value="1"/>
</dbReference>
<dbReference type="GO" id="GO:0005524">
    <property type="term" value="F:ATP binding"/>
    <property type="evidence" value="ECO:0007669"/>
    <property type="project" value="UniProtKB-KW"/>
</dbReference>